<proteinExistence type="predicted"/>
<name>A0A0K1PR25_9BACT</name>
<accession>A0A0K1PR25</accession>
<dbReference type="EMBL" id="CP012333">
    <property type="protein sequence ID" value="AKU95983.1"/>
    <property type="molecule type" value="Genomic_DNA"/>
</dbReference>
<feature type="chain" id="PRO_5005465859" description="Tryptophan synthase alpha chain" evidence="1">
    <location>
        <begin position="26"/>
        <end position="223"/>
    </location>
</feature>
<keyword evidence="1" id="KW-0732">Signal</keyword>
<evidence type="ECO:0008006" key="4">
    <source>
        <dbReference type="Google" id="ProtNLM"/>
    </source>
</evidence>
<keyword evidence="3" id="KW-1185">Reference proteome</keyword>
<evidence type="ECO:0000313" key="2">
    <source>
        <dbReference type="EMBL" id="AKU95983.1"/>
    </source>
</evidence>
<dbReference type="RefSeq" id="WP_240488448.1">
    <property type="nucleotide sequence ID" value="NZ_CP012333.1"/>
</dbReference>
<evidence type="ECO:0000313" key="3">
    <source>
        <dbReference type="Proteomes" id="UP000064967"/>
    </source>
</evidence>
<reference evidence="2 3" key="1">
    <citation type="submission" date="2015-08" db="EMBL/GenBank/DDBJ databases">
        <authorList>
            <person name="Babu N.S."/>
            <person name="Beckwith C.J."/>
            <person name="Beseler K.G."/>
            <person name="Brison A."/>
            <person name="Carone J.V."/>
            <person name="Caskin T.P."/>
            <person name="Diamond M."/>
            <person name="Durham M.E."/>
            <person name="Foxe J.M."/>
            <person name="Go M."/>
            <person name="Henderson B.A."/>
            <person name="Jones I.B."/>
            <person name="McGettigan J.A."/>
            <person name="Micheletti S.J."/>
            <person name="Nasrallah M.E."/>
            <person name="Ortiz D."/>
            <person name="Piller C.R."/>
            <person name="Privatt S.R."/>
            <person name="Schneider S.L."/>
            <person name="Sharp S."/>
            <person name="Smith T.C."/>
            <person name="Stanton J.D."/>
            <person name="Ullery H.E."/>
            <person name="Wilson R.J."/>
            <person name="Serrano M.G."/>
            <person name="Buck G."/>
            <person name="Lee V."/>
            <person name="Wang Y."/>
            <person name="Carvalho R."/>
            <person name="Voegtly L."/>
            <person name="Shi R."/>
            <person name="Duckworth R."/>
            <person name="Johnson A."/>
            <person name="Loviza R."/>
            <person name="Walstead R."/>
            <person name="Shah Z."/>
            <person name="Kiflezghi M."/>
            <person name="Wade K."/>
            <person name="Ball S.L."/>
            <person name="Bradley K.W."/>
            <person name="Asai D.J."/>
            <person name="Bowman C.A."/>
            <person name="Russell D.A."/>
            <person name="Pope W.H."/>
            <person name="Jacobs-Sera D."/>
            <person name="Hendrix R.W."/>
            <person name="Hatfull G.F."/>
        </authorList>
    </citation>
    <scope>NUCLEOTIDE SEQUENCE [LARGE SCALE GENOMIC DNA]</scope>
    <source>
        <strain evidence="2 3">DSM 27648</strain>
    </source>
</reference>
<organism evidence="2 3">
    <name type="scientific">Labilithrix luteola</name>
    <dbReference type="NCBI Taxonomy" id="1391654"/>
    <lineage>
        <taxon>Bacteria</taxon>
        <taxon>Pseudomonadati</taxon>
        <taxon>Myxococcota</taxon>
        <taxon>Polyangia</taxon>
        <taxon>Polyangiales</taxon>
        <taxon>Labilitrichaceae</taxon>
        <taxon>Labilithrix</taxon>
    </lineage>
</organism>
<dbReference type="KEGG" id="llu:AKJ09_02647"/>
<dbReference type="Proteomes" id="UP000064967">
    <property type="component" value="Chromosome"/>
</dbReference>
<protein>
    <recommendedName>
        <fullName evidence="4">Tryptophan synthase alpha chain</fullName>
    </recommendedName>
</protein>
<sequence length="223" mass="22503">MPSVAVVARFAVYASSLSVLLAACAGRTNSSSNDGKTSGASTLLCPASACDGQTTPPHQCVGGVASPVCAQQADGSCRKQIDCAKPDPNAPGNSGSVSSCPEGACGPQPSFDPADCVYGFASNTPSCEAHDRSVCTWHQRCRPKPCSIEEGTCNVVDRSRLGASCGLNEPCPSGSSCVGFNVGIGDSIAPVCVEGNPCALMTCAEGKQCAILESYPGQVVCSN</sequence>
<dbReference type="AlphaFoldDB" id="A0A0K1PR25"/>
<gene>
    <name evidence="2" type="ORF">AKJ09_02647</name>
</gene>
<feature type="signal peptide" evidence="1">
    <location>
        <begin position="1"/>
        <end position="25"/>
    </location>
</feature>
<evidence type="ECO:0000256" key="1">
    <source>
        <dbReference type="SAM" id="SignalP"/>
    </source>
</evidence>